<name>A0ABX7F996_9RHOB</name>
<reference evidence="1 2" key="1">
    <citation type="submission" date="2019-12" db="EMBL/GenBank/DDBJ databases">
        <title>Complete Genome Sequence of a Quorum-Sensing Bacterium,Rhodobacteraceae bacterium C31, Isolated from a marine microalgae symbiotic bacteria.</title>
        <authorList>
            <person name="Zhang Y."/>
        </authorList>
    </citation>
    <scope>NUCLEOTIDE SEQUENCE [LARGE SCALE GENOMIC DNA]</scope>
    <source>
        <strain evidence="1 2">C31</strain>
    </source>
</reference>
<gene>
    <name evidence="1" type="ORF">GQA70_08905</name>
</gene>
<accession>A0ABX7F996</accession>
<protein>
    <submittedName>
        <fullName evidence="1">Uncharacterized protein</fullName>
    </submittedName>
</protein>
<dbReference type="Proteomes" id="UP000596387">
    <property type="component" value="Chromosome"/>
</dbReference>
<keyword evidence="2" id="KW-1185">Reference proteome</keyword>
<sequence length="67" mass="7390">MNANQIVSMIVRTVMRQLINRGVNAGFNQISRRGGSAKGQGPTAITPERRAQMQVRQARRAARAANR</sequence>
<proteinExistence type="predicted"/>
<evidence type="ECO:0000313" key="2">
    <source>
        <dbReference type="Proteomes" id="UP000596387"/>
    </source>
</evidence>
<organism evidence="1 2">
    <name type="scientific">Ponticoccus alexandrii</name>
    <dbReference type="NCBI Taxonomy" id="1943633"/>
    <lineage>
        <taxon>Bacteria</taxon>
        <taxon>Pseudomonadati</taxon>
        <taxon>Pseudomonadota</taxon>
        <taxon>Alphaproteobacteria</taxon>
        <taxon>Rhodobacterales</taxon>
        <taxon>Roseobacteraceae</taxon>
        <taxon>Ponticoccus</taxon>
    </lineage>
</organism>
<evidence type="ECO:0000313" key="1">
    <source>
        <dbReference type="EMBL" id="QRF66421.1"/>
    </source>
</evidence>
<dbReference type="EMBL" id="CP047166">
    <property type="protein sequence ID" value="QRF66421.1"/>
    <property type="molecule type" value="Genomic_DNA"/>
</dbReference>
<dbReference type="RefSeq" id="WP_023852361.1">
    <property type="nucleotide sequence ID" value="NZ_CP047166.1"/>
</dbReference>